<reference evidence="1 2" key="1">
    <citation type="submission" date="2014-06" db="EMBL/GenBank/DDBJ databases">
        <title>Draft genome sequence of iron oxidizing acidophile Leptospirillum ferriphilum DSM14647.</title>
        <authorList>
            <person name="Cardenas J.P."/>
            <person name="Lazcano M."/>
            <person name="Ossandon F.J."/>
            <person name="Corbett M."/>
            <person name="Holmes D.S."/>
            <person name="Watkin E."/>
        </authorList>
    </citation>
    <scope>NUCLEOTIDE SEQUENCE [LARGE SCALE GENOMIC DNA]</scope>
    <source>
        <strain evidence="1 2">DSM 14647</strain>
    </source>
</reference>
<organism evidence="1 2">
    <name type="scientific">Leptospirillum ferriphilum</name>
    <dbReference type="NCBI Taxonomy" id="178606"/>
    <lineage>
        <taxon>Bacteria</taxon>
        <taxon>Pseudomonadati</taxon>
        <taxon>Nitrospirota</taxon>
        <taxon>Nitrospiria</taxon>
        <taxon>Nitrospirales</taxon>
        <taxon>Nitrospiraceae</taxon>
        <taxon>Leptospirillum</taxon>
    </lineage>
</organism>
<dbReference type="InterPro" id="IPR021436">
    <property type="entry name" value="DUF3085"/>
</dbReference>
<dbReference type="EMBL" id="JPGK01000005">
    <property type="protein sequence ID" value="KGA93788.1"/>
    <property type="molecule type" value="Genomic_DNA"/>
</dbReference>
<gene>
    <name evidence="1" type="ORF">LptCag_1498</name>
</gene>
<dbReference type="Proteomes" id="UP000029452">
    <property type="component" value="Unassembled WGS sequence"/>
</dbReference>
<sequence>MKTLTFRTKDFYPIYQHAISSKRFFATVADSLDPSNHRNGILRITEDGSPDIANVDTSKIQPSILLVKDYGIYLMSNGLPRLPDLVRETSSLVCFSEESNPHEMPFHVWYENAVDIMGEHDSSEIFPVEWFTSVVEKNPEFFSLRVFQDSIEFFF</sequence>
<dbReference type="OrthoDB" id="7277249at2"/>
<dbReference type="RefSeq" id="WP_036082441.1">
    <property type="nucleotide sequence ID" value="NZ_JPGK01000005.1"/>
</dbReference>
<evidence type="ECO:0000313" key="1">
    <source>
        <dbReference type="EMBL" id="KGA93788.1"/>
    </source>
</evidence>
<accession>A0A094W8D1</accession>
<proteinExistence type="predicted"/>
<name>A0A094W8D1_9BACT</name>
<protein>
    <submittedName>
        <fullName evidence="1">Uncharacterized protein</fullName>
    </submittedName>
</protein>
<dbReference type="Pfam" id="PF11284">
    <property type="entry name" value="DUF3085"/>
    <property type="match status" value="1"/>
</dbReference>
<evidence type="ECO:0000313" key="2">
    <source>
        <dbReference type="Proteomes" id="UP000029452"/>
    </source>
</evidence>
<dbReference type="PATRIC" id="fig|178606.4.peg.1501"/>
<comment type="caution">
    <text evidence="1">The sequence shown here is derived from an EMBL/GenBank/DDBJ whole genome shotgun (WGS) entry which is preliminary data.</text>
</comment>
<dbReference type="AlphaFoldDB" id="A0A094W8D1"/>